<protein>
    <submittedName>
        <fullName evidence="1">Uncharacterized protein</fullName>
    </submittedName>
</protein>
<dbReference type="AlphaFoldDB" id="A0A1H3X3J7"/>
<evidence type="ECO:0000313" key="2">
    <source>
        <dbReference type="Proteomes" id="UP000242469"/>
    </source>
</evidence>
<sequence length="40" mass="4245">MDIAASLFSGRDANIVINDDCLAGPATECEFWHSVALFGS</sequence>
<keyword evidence="2" id="KW-1185">Reference proteome</keyword>
<accession>A0A1H3X3J7</accession>
<proteinExistence type="predicted"/>
<name>A0A1H3X3J7_9GAMM</name>
<organism evidence="1 2">
    <name type="scientific">Marinobacterium iners DSM 11526</name>
    <dbReference type="NCBI Taxonomy" id="1122198"/>
    <lineage>
        <taxon>Bacteria</taxon>
        <taxon>Pseudomonadati</taxon>
        <taxon>Pseudomonadota</taxon>
        <taxon>Gammaproteobacteria</taxon>
        <taxon>Oceanospirillales</taxon>
        <taxon>Oceanospirillaceae</taxon>
        <taxon>Marinobacterium</taxon>
    </lineage>
</organism>
<dbReference type="EMBL" id="FNRJ01000001">
    <property type="protein sequence ID" value="SDZ93823.1"/>
    <property type="molecule type" value="Genomic_DNA"/>
</dbReference>
<evidence type="ECO:0000313" key="1">
    <source>
        <dbReference type="EMBL" id="SDZ93823.1"/>
    </source>
</evidence>
<reference evidence="2" key="1">
    <citation type="submission" date="2016-10" db="EMBL/GenBank/DDBJ databases">
        <authorList>
            <person name="Varghese N."/>
            <person name="Submissions S."/>
        </authorList>
    </citation>
    <scope>NUCLEOTIDE SEQUENCE [LARGE SCALE GENOMIC DNA]</scope>
    <source>
        <strain evidence="2">DSM 11526</strain>
    </source>
</reference>
<gene>
    <name evidence="1" type="ORF">SAMN02745729_10126</name>
</gene>
<dbReference type="Proteomes" id="UP000242469">
    <property type="component" value="Unassembled WGS sequence"/>
</dbReference>